<evidence type="ECO:0000256" key="1">
    <source>
        <dbReference type="SAM" id="MobiDB-lite"/>
    </source>
</evidence>
<dbReference type="EMBL" id="LT828648">
    <property type="protein sequence ID" value="SLM49884.1"/>
    <property type="molecule type" value="Genomic_DNA"/>
</dbReference>
<feature type="region of interest" description="Disordered" evidence="1">
    <location>
        <begin position="21"/>
        <end position="89"/>
    </location>
</feature>
<protein>
    <submittedName>
        <fullName evidence="2">Uncharacterized protein</fullName>
    </submittedName>
</protein>
<proteinExistence type="predicted"/>
<feature type="compositionally biased region" description="Basic and acidic residues" evidence="1">
    <location>
        <begin position="63"/>
        <end position="74"/>
    </location>
</feature>
<reference evidence="2 3" key="1">
    <citation type="submission" date="2017-03" db="EMBL/GenBank/DDBJ databases">
        <authorList>
            <person name="Afonso C.L."/>
            <person name="Miller P.J."/>
            <person name="Scott M.A."/>
            <person name="Spackman E."/>
            <person name="Goraichik I."/>
            <person name="Dimitrov K.M."/>
            <person name="Suarez D.L."/>
            <person name="Swayne D.E."/>
        </authorList>
    </citation>
    <scope>NUCLEOTIDE SEQUENCE [LARGE SCALE GENOMIC DNA]</scope>
    <source>
        <strain evidence="2">Genome sequencing of Nitrospira japonica strain NJ11</strain>
    </source>
</reference>
<evidence type="ECO:0000313" key="3">
    <source>
        <dbReference type="Proteomes" id="UP000192042"/>
    </source>
</evidence>
<organism evidence="2 3">
    <name type="scientific">Nitrospira japonica</name>
    <dbReference type="NCBI Taxonomy" id="1325564"/>
    <lineage>
        <taxon>Bacteria</taxon>
        <taxon>Pseudomonadati</taxon>
        <taxon>Nitrospirota</taxon>
        <taxon>Nitrospiria</taxon>
        <taxon>Nitrospirales</taxon>
        <taxon>Nitrospiraceae</taxon>
        <taxon>Nitrospira</taxon>
    </lineage>
</organism>
<dbReference type="KEGG" id="nja:NSJP_3717"/>
<sequence length="89" mass="9892">MSADLFPGKTRPFYWLQSVESTVQREGRPVSGRTGNERGITPTNDFPGGSTGVHSRTWRGRRDRPACVERRYRPDLSPGNCLPSNSSLA</sequence>
<evidence type="ECO:0000313" key="2">
    <source>
        <dbReference type="EMBL" id="SLM49884.1"/>
    </source>
</evidence>
<keyword evidence="3" id="KW-1185">Reference proteome</keyword>
<accession>A0A1W1IA34</accession>
<dbReference type="Proteomes" id="UP000192042">
    <property type="component" value="Chromosome I"/>
</dbReference>
<name>A0A1W1IA34_9BACT</name>
<dbReference type="AlphaFoldDB" id="A0A1W1IA34"/>
<gene>
    <name evidence="2" type="ORF">NSJP_3717</name>
</gene>